<protein>
    <submittedName>
        <fullName evidence="1">Uncharacterized protein</fullName>
    </submittedName>
</protein>
<organism evidence="1 2">
    <name type="scientific">Rhodomicrobium vannielii (strain ATCC 17100 / DSM 162 / LMG 4299 / NCIMB 10020 / ATH 3.1.1)</name>
    <dbReference type="NCBI Taxonomy" id="648757"/>
    <lineage>
        <taxon>Bacteria</taxon>
        <taxon>Pseudomonadati</taxon>
        <taxon>Pseudomonadota</taxon>
        <taxon>Alphaproteobacteria</taxon>
        <taxon>Hyphomicrobiales</taxon>
        <taxon>Hyphomicrobiaceae</taxon>
        <taxon>Rhodomicrobium</taxon>
    </lineage>
</organism>
<dbReference type="KEGG" id="rva:Rvan_3204"/>
<evidence type="ECO:0000313" key="1">
    <source>
        <dbReference type="EMBL" id="ADP72399.1"/>
    </source>
</evidence>
<dbReference type="Proteomes" id="UP000001399">
    <property type="component" value="Chromosome"/>
</dbReference>
<evidence type="ECO:0000313" key="2">
    <source>
        <dbReference type="Proteomes" id="UP000001399"/>
    </source>
</evidence>
<dbReference type="AlphaFoldDB" id="E3I1M4"/>
<keyword evidence="2" id="KW-1185">Reference proteome</keyword>
<dbReference type="STRING" id="648757.Rvan_3204"/>
<accession>E3I1M4</accession>
<name>E3I1M4_RHOVT</name>
<dbReference type="HOGENOM" id="CLU_3103254_0_0_5"/>
<gene>
    <name evidence="1" type="ordered locus">Rvan_3204</name>
</gene>
<reference evidence="2" key="1">
    <citation type="journal article" date="2011" name="J. Bacteriol.">
        <title>Genome sequences of eight morphologically diverse alphaproteobacteria.</title>
        <authorList>
            <consortium name="US DOE Joint Genome Institute"/>
            <person name="Brown P.J."/>
            <person name="Kysela D.T."/>
            <person name="Buechlein A."/>
            <person name="Hemmerich C."/>
            <person name="Brun Y.V."/>
        </authorList>
    </citation>
    <scope>NUCLEOTIDE SEQUENCE [LARGE SCALE GENOMIC DNA]</scope>
    <source>
        <strain evidence="2">ATCC 17100 / ATH 3.1.1 / DSM 162 / LMG 4299</strain>
    </source>
</reference>
<sequence>MQKTFNIGMKLWLICIIGTAYHDGLSPYNSSRYIGLQFYVEAFPLMATTHG</sequence>
<proteinExistence type="predicted"/>
<dbReference type="EMBL" id="CP002292">
    <property type="protein sequence ID" value="ADP72399.1"/>
    <property type="molecule type" value="Genomic_DNA"/>
</dbReference>